<accession>A0AC61RDN9</accession>
<name>A0AC61RDN9_9BACT</name>
<reference evidence="1" key="1">
    <citation type="submission" date="2019-04" db="EMBL/GenBank/DDBJ databases">
        <title>Microbes associate with the intestines of laboratory mice.</title>
        <authorList>
            <person name="Navarre W."/>
            <person name="Wong E."/>
            <person name="Huang K."/>
            <person name="Tropini C."/>
            <person name="Ng K."/>
            <person name="Yu B."/>
        </authorList>
    </citation>
    <scope>NUCLEOTIDE SEQUENCE</scope>
    <source>
        <strain evidence="1">NM04_E33</strain>
    </source>
</reference>
<dbReference type="EMBL" id="SRYB01000031">
    <property type="protein sequence ID" value="TGY77045.1"/>
    <property type="molecule type" value="Genomic_DNA"/>
</dbReference>
<evidence type="ECO:0000313" key="1">
    <source>
        <dbReference type="EMBL" id="TGY77045.1"/>
    </source>
</evidence>
<organism evidence="1 2">
    <name type="scientific">Lepagella muris</name>
    <dbReference type="NCBI Taxonomy" id="3032870"/>
    <lineage>
        <taxon>Bacteria</taxon>
        <taxon>Pseudomonadati</taxon>
        <taxon>Bacteroidota</taxon>
        <taxon>Bacteroidia</taxon>
        <taxon>Bacteroidales</taxon>
        <taxon>Muribaculaceae</taxon>
        <taxon>Lepagella</taxon>
    </lineage>
</organism>
<gene>
    <name evidence="1" type="ORF">E5331_16210</name>
</gene>
<dbReference type="Proteomes" id="UP000306319">
    <property type="component" value="Unassembled WGS sequence"/>
</dbReference>
<comment type="caution">
    <text evidence="1">The sequence shown here is derived from an EMBL/GenBank/DDBJ whole genome shotgun (WGS) entry which is preliminary data.</text>
</comment>
<proteinExistence type="predicted"/>
<protein>
    <submittedName>
        <fullName evidence="1">HAD family phosphatase</fullName>
    </submittedName>
</protein>
<keyword evidence="2" id="KW-1185">Reference proteome</keyword>
<sequence length="219" mass="24617">MRDITNAGFLFDLDGVLIDSEKEYSKIWSQVNCEYPSGTPSLEKIIKGCTLDKILDDHYPDPEIRVKVVKRLYELEKLMKYDYTPGAEYLLKRLKELKQPIALVTSSNDDKMAHLDEEIPELRGLFDYIVTADQISKSKPDPEGYLLGAEKIDRDIRNCVVFEDSLQGVKAGKASGAFVIGVAGTLPKETLAPYSDIVIDSLTELNIEELVKIASQRNE</sequence>
<evidence type="ECO:0000313" key="2">
    <source>
        <dbReference type="Proteomes" id="UP000306319"/>
    </source>
</evidence>